<proteinExistence type="predicted"/>
<evidence type="ECO:0000259" key="6">
    <source>
        <dbReference type="PROSITE" id="PS50110"/>
    </source>
</evidence>
<dbReference type="CDD" id="cd00075">
    <property type="entry name" value="HATPase"/>
    <property type="match status" value="1"/>
</dbReference>
<evidence type="ECO:0000313" key="7">
    <source>
        <dbReference type="EMBL" id="QDU66020.1"/>
    </source>
</evidence>
<dbReference type="EC" id="2.7.13.3" evidence="2"/>
<evidence type="ECO:0000256" key="3">
    <source>
        <dbReference type="ARBA" id="ARBA00022553"/>
    </source>
</evidence>
<dbReference type="PROSITE" id="PS50110">
    <property type="entry name" value="RESPONSE_REGULATORY"/>
    <property type="match status" value="1"/>
</dbReference>
<dbReference type="SUPFAM" id="SSF63829">
    <property type="entry name" value="Calcium-dependent phosphotriesterase"/>
    <property type="match status" value="2"/>
</dbReference>
<dbReference type="PANTHER" id="PTHR43547:SF2">
    <property type="entry name" value="HYBRID SIGNAL TRANSDUCTION HISTIDINE KINASE C"/>
    <property type="match status" value="1"/>
</dbReference>
<dbReference type="InterPro" id="IPR004358">
    <property type="entry name" value="Sig_transdc_His_kin-like_C"/>
</dbReference>
<dbReference type="InterPro" id="IPR011006">
    <property type="entry name" value="CheY-like_superfamily"/>
</dbReference>
<dbReference type="SMART" id="SM00387">
    <property type="entry name" value="HATPase_c"/>
    <property type="match status" value="1"/>
</dbReference>
<name>A0A518BGC5_9BACT</name>
<comment type="catalytic activity">
    <reaction evidence="1">
        <text>ATP + protein L-histidine = ADP + protein N-phospho-L-histidine.</text>
        <dbReference type="EC" id="2.7.13.3"/>
    </reaction>
</comment>
<dbReference type="KEGG" id="pbap:Pla133_10860"/>
<protein>
    <recommendedName>
        <fullName evidence="2">histidine kinase</fullName>
        <ecNumber evidence="2">2.7.13.3</ecNumber>
    </recommendedName>
</protein>
<evidence type="ECO:0000256" key="4">
    <source>
        <dbReference type="PROSITE-ProRule" id="PRU00169"/>
    </source>
</evidence>
<dbReference type="SMART" id="SM00388">
    <property type="entry name" value="HisKA"/>
    <property type="match status" value="1"/>
</dbReference>
<dbReference type="InterPro" id="IPR001789">
    <property type="entry name" value="Sig_transdc_resp-reg_receiver"/>
</dbReference>
<dbReference type="CDD" id="cd00082">
    <property type="entry name" value="HisKA"/>
    <property type="match status" value="1"/>
</dbReference>
<feature type="modified residue" description="4-aspartylphosphate" evidence="4">
    <location>
        <position position="1080"/>
    </location>
</feature>
<dbReference type="SUPFAM" id="SSF47384">
    <property type="entry name" value="Homodimeric domain of signal transducing histidine kinase"/>
    <property type="match status" value="1"/>
</dbReference>
<dbReference type="InterPro" id="IPR015943">
    <property type="entry name" value="WD40/YVTN_repeat-like_dom_sf"/>
</dbReference>
<dbReference type="GO" id="GO:0000155">
    <property type="term" value="F:phosphorelay sensor kinase activity"/>
    <property type="evidence" value="ECO:0007669"/>
    <property type="project" value="InterPro"/>
</dbReference>
<dbReference type="Gene3D" id="1.10.287.130">
    <property type="match status" value="1"/>
</dbReference>
<dbReference type="Gene3D" id="2.130.10.10">
    <property type="entry name" value="YVTN repeat-like/Quinoprotein amine dehydrogenase"/>
    <property type="match status" value="2"/>
</dbReference>
<dbReference type="CDD" id="cd00156">
    <property type="entry name" value="REC"/>
    <property type="match status" value="1"/>
</dbReference>
<accession>A0A518BGC5</accession>
<dbReference type="Pfam" id="PF02518">
    <property type="entry name" value="HATPase_c"/>
    <property type="match status" value="1"/>
</dbReference>
<feature type="domain" description="Histidine kinase" evidence="5">
    <location>
        <begin position="780"/>
        <end position="1009"/>
    </location>
</feature>
<dbReference type="InterPro" id="IPR003594">
    <property type="entry name" value="HATPase_dom"/>
</dbReference>
<sequence length="1160" mass="124693">MTPLPRISTALMLGLAVTGPVEALQDPVGLENRGFGLRHWTVASGLPQDTITAIEQTRDGYLWIGTFGGLARFDGREFEQVLRVLTPGLPDDRITALELDGSGALWVGTQFGGVARLVDGNFMRVPAPAVDCRDLFAAPDGRVWAVLDEGLYTCSPGESKFRPVEDFPARPEGVAWSRTRGIVVSGAEGLYQQSDGRWRPLGPIGLPDRTRVPVVALTDGAIVVGTPQGAYLPSRSDELDNLGLEPAPVDPWLVEAPPRERGAWLGSIGVSLLSFGDSGLISRLVVDALDGYEIRALFVDDEDSLWIGTTGDGLFQRFRTPLESVAIGTGEFKQLAFPDGRTIVALDARGHIHRLALDGGEVDSPSTDLVYGVAAWGDGRLLVAHDGRVDLWDGDRVEVLFDAAASGFPPELRCICTARMPDGTTWMTAPQGLVELRLDGTSSFHPAGTDGLPTGLSSVRVAPDGVLWVGGFGGLSRRIDERFVPLSSPTEVPLEVVRTISFDHRGVAWIGTYGLGLWRVEGDRVFGYGNAHGLDDLMLSGALPDGRGRLWVAGNRTLLALELEDLDAVAGGERRFMTPIVFGPNSGMSEASGGSPGAAVVGSDGRLYFTTVSGVVAVDPELIDELPAAKPPTVERARLNGEAVALGDLTNLGPGRVDLEFEFAAPTFVLPQAAALEYRLQGYRDEWQRAWSDDQARFTNVGSGSYRFEVRALGESRATAVEVKVQPRLVERPWFLALTTVLVGSGGWLLVRRLQLRARRRRAELERQRRLTSIGSLAGGLAHDLNNLLAPIMGYSELVAQALDPDDPLRGSVDRIHEAGARASELVREMLAFAGRGERKRSRVVVAELLDEVLRVLEPRLQGSRELDLDDVDPSVSVEGDSTQLHRVLMNLCSNALDAIEEHGGLRVAVVVREAELGPSRAHSLGLLGPGAYAEIEVTDDGGGIASGALEHIFEPFFTTKLSHRDRGRGSGMGLAVVHGLVAAHQGVVEVTTELGVGTTFRLLLPAANAQSEDRGQALIHPVPPPPFRGRLLVVDDDPAVGPLVADMARRSGYQTLYSQDPVDALLQVRSGRFAAVVVDLDMPDLDGLEVARRLRSESFELPIVLMTGAPGRLVVEDQEELARLFAATLTKPFSERDLIDALRQHVGVPSDELTGGANP</sequence>
<evidence type="ECO:0000256" key="2">
    <source>
        <dbReference type="ARBA" id="ARBA00012438"/>
    </source>
</evidence>
<dbReference type="InterPro" id="IPR005467">
    <property type="entry name" value="His_kinase_dom"/>
</dbReference>
<dbReference type="Proteomes" id="UP000316921">
    <property type="component" value="Chromosome"/>
</dbReference>
<dbReference type="EMBL" id="CP036287">
    <property type="protein sequence ID" value="QDU66020.1"/>
    <property type="molecule type" value="Genomic_DNA"/>
</dbReference>
<dbReference type="Gene3D" id="2.60.40.10">
    <property type="entry name" value="Immunoglobulins"/>
    <property type="match status" value="1"/>
</dbReference>
<dbReference type="InterPro" id="IPR011110">
    <property type="entry name" value="Reg_prop"/>
</dbReference>
<dbReference type="Pfam" id="PF00072">
    <property type="entry name" value="Response_reg"/>
    <property type="match status" value="1"/>
</dbReference>
<dbReference type="PROSITE" id="PS50109">
    <property type="entry name" value="HIS_KIN"/>
    <property type="match status" value="1"/>
</dbReference>
<dbReference type="AlphaFoldDB" id="A0A518BGC5"/>
<dbReference type="Pfam" id="PF00512">
    <property type="entry name" value="HisKA"/>
    <property type="match status" value="1"/>
</dbReference>
<evidence type="ECO:0000313" key="8">
    <source>
        <dbReference type="Proteomes" id="UP000316921"/>
    </source>
</evidence>
<feature type="domain" description="Response regulatory" evidence="6">
    <location>
        <begin position="1031"/>
        <end position="1147"/>
    </location>
</feature>
<evidence type="ECO:0000259" key="5">
    <source>
        <dbReference type="PROSITE" id="PS50109"/>
    </source>
</evidence>
<dbReference type="Pfam" id="PF07494">
    <property type="entry name" value="Reg_prop"/>
    <property type="match status" value="2"/>
</dbReference>
<gene>
    <name evidence="7" type="primary">virA</name>
    <name evidence="7" type="ORF">Pla133_10860</name>
</gene>
<dbReference type="Gene3D" id="3.30.565.10">
    <property type="entry name" value="Histidine kinase-like ATPase, C-terminal domain"/>
    <property type="match status" value="1"/>
</dbReference>
<dbReference type="InterPro" id="IPR013783">
    <property type="entry name" value="Ig-like_fold"/>
</dbReference>
<dbReference type="InterPro" id="IPR036890">
    <property type="entry name" value="HATPase_C_sf"/>
</dbReference>
<keyword evidence="8" id="KW-1185">Reference proteome</keyword>
<dbReference type="RefSeq" id="WP_145063194.1">
    <property type="nucleotide sequence ID" value="NZ_CP036287.1"/>
</dbReference>
<keyword evidence="7" id="KW-0808">Transferase</keyword>
<dbReference type="SMART" id="SM00448">
    <property type="entry name" value="REC"/>
    <property type="match status" value="1"/>
</dbReference>
<dbReference type="SUPFAM" id="SSF52172">
    <property type="entry name" value="CheY-like"/>
    <property type="match status" value="1"/>
</dbReference>
<dbReference type="InterPro" id="IPR036097">
    <property type="entry name" value="HisK_dim/P_sf"/>
</dbReference>
<dbReference type="SUPFAM" id="SSF55874">
    <property type="entry name" value="ATPase domain of HSP90 chaperone/DNA topoisomerase II/histidine kinase"/>
    <property type="match status" value="1"/>
</dbReference>
<evidence type="ECO:0000256" key="1">
    <source>
        <dbReference type="ARBA" id="ARBA00000085"/>
    </source>
</evidence>
<dbReference type="PRINTS" id="PR00344">
    <property type="entry name" value="BCTRLSENSOR"/>
</dbReference>
<organism evidence="7 8">
    <name type="scientific">Engelhardtia mirabilis</name>
    <dbReference type="NCBI Taxonomy" id="2528011"/>
    <lineage>
        <taxon>Bacteria</taxon>
        <taxon>Pseudomonadati</taxon>
        <taxon>Planctomycetota</taxon>
        <taxon>Planctomycetia</taxon>
        <taxon>Planctomycetia incertae sedis</taxon>
        <taxon>Engelhardtia</taxon>
    </lineage>
</organism>
<reference evidence="7 8" key="1">
    <citation type="submission" date="2019-02" db="EMBL/GenBank/DDBJ databases">
        <title>Deep-cultivation of Planctomycetes and their phenomic and genomic characterization uncovers novel biology.</title>
        <authorList>
            <person name="Wiegand S."/>
            <person name="Jogler M."/>
            <person name="Boedeker C."/>
            <person name="Pinto D."/>
            <person name="Vollmers J."/>
            <person name="Rivas-Marin E."/>
            <person name="Kohn T."/>
            <person name="Peeters S.H."/>
            <person name="Heuer A."/>
            <person name="Rast P."/>
            <person name="Oberbeckmann S."/>
            <person name="Bunk B."/>
            <person name="Jeske O."/>
            <person name="Meyerdierks A."/>
            <person name="Storesund J.E."/>
            <person name="Kallscheuer N."/>
            <person name="Luecker S."/>
            <person name="Lage O.M."/>
            <person name="Pohl T."/>
            <person name="Merkel B.J."/>
            <person name="Hornburger P."/>
            <person name="Mueller R.-W."/>
            <person name="Bruemmer F."/>
            <person name="Labrenz M."/>
            <person name="Spormann A.M."/>
            <person name="Op den Camp H."/>
            <person name="Overmann J."/>
            <person name="Amann R."/>
            <person name="Jetten M.S.M."/>
            <person name="Mascher T."/>
            <person name="Medema M.H."/>
            <person name="Devos D.P."/>
            <person name="Kaster A.-K."/>
            <person name="Ovreas L."/>
            <person name="Rohde M."/>
            <person name="Galperin M.Y."/>
            <person name="Jogler C."/>
        </authorList>
    </citation>
    <scope>NUCLEOTIDE SEQUENCE [LARGE SCALE GENOMIC DNA]</scope>
    <source>
        <strain evidence="7 8">Pla133</strain>
    </source>
</reference>
<keyword evidence="3 4" id="KW-0597">Phosphoprotein</keyword>
<dbReference type="InterPro" id="IPR003661">
    <property type="entry name" value="HisK_dim/P_dom"/>
</dbReference>
<dbReference type="Gene3D" id="3.40.50.2300">
    <property type="match status" value="1"/>
</dbReference>
<dbReference type="PANTHER" id="PTHR43547">
    <property type="entry name" value="TWO-COMPONENT HISTIDINE KINASE"/>
    <property type="match status" value="1"/>
</dbReference>